<feature type="binding site" evidence="10">
    <location>
        <position position="251"/>
    </location>
    <ligand>
        <name>UDP-N-acetyl-alpha-D-glucosamine</name>
        <dbReference type="ChEBI" id="CHEBI:57705"/>
    </ligand>
</feature>
<feature type="binding site" evidence="10">
    <location>
        <begin position="14"/>
        <end position="16"/>
    </location>
    <ligand>
        <name>UDP-N-acetyl-alpha-D-glucosamine</name>
        <dbReference type="ChEBI" id="CHEBI:57705"/>
    </ligand>
</feature>
<dbReference type="Pfam" id="PF04101">
    <property type="entry name" value="Glyco_tran_28_C"/>
    <property type="match status" value="1"/>
</dbReference>
<reference evidence="13 14" key="1">
    <citation type="submission" date="2018-12" db="EMBL/GenBank/DDBJ databases">
        <title>Persistence of Moraxella catarrhalis in Chronic Obstructive Pulmonary Disease and Regulation of the Hag/MID Adhesin.</title>
        <authorList>
            <person name="Murphy T."/>
            <person name="Zhao X."/>
            <person name="Vyas G."/>
            <person name="Aluvathingal J."/>
            <person name="Nadendla S."/>
            <person name="Tallon L."/>
            <person name="Tettelin H."/>
        </authorList>
    </citation>
    <scope>NUCLEOTIDE SEQUENCE [LARGE SCALE GENOMIC DNA]</scope>
    <source>
        <strain evidence="13 14">46P58B1</strain>
    </source>
</reference>
<dbReference type="InterPro" id="IPR004276">
    <property type="entry name" value="GlycoTrans_28_N"/>
</dbReference>
<sequence length="367" mass="39284">MSKKINVLMMAAGTGGHVFPALAVADEMVARGAVIHWLGTPKGMENELVAKHGHTMHHIDMQGLRGKGLVRAIKLPFMLFKAVMASKNIIKNNNIDVVIGFGGYVTAPGGLAAKLCKIPLIIHEQNAIAGMSNKNLARHADKVLQAFDGAFDSDGKKVLTVGNPVRQSIANIAPPKERYLNDDSPLKVLVVGGSLGAKAINEAVVELLKLSDKPLTVRHQCGKDNHNTMLVAYSQAQIDTSRHVFEVMPFIDDMAQAYSWADVVICRAGALTVTEIASVGVAAIFVPLPHAVDDHQTANAKSLTDKEAGILLPQHELSGETLAQILTGLDRQKCLDMAKKAQESAKHHVAKTVAELVLAYGDDKGSQ</sequence>
<evidence type="ECO:0000259" key="11">
    <source>
        <dbReference type="Pfam" id="PF03033"/>
    </source>
</evidence>
<dbReference type="Pfam" id="PF03033">
    <property type="entry name" value="Glyco_transf_28"/>
    <property type="match status" value="1"/>
</dbReference>
<comment type="similarity">
    <text evidence="10">Belongs to the glycosyltransferase 28 family. MurG subfamily.</text>
</comment>
<dbReference type="NCBIfam" id="TIGR01133">
    <property type="entry name" value="murG"/>
    <property type="match status" value="1"/>
</dbReference>
<dbReference type="UniPathway" id="UPA00219"/>
<dbReference type="GO" id="GO:0050511">
    <property type="term" value="F:undecaprenyldiphospho-muramoylpentapeptide beta-N-acetylglucosaminyltransferase activity"/>
    <property type="evidence" value="ECO:0007669"/>
    <property type="project" value="UniProtKB-UniRule"/>
</dbReference>
<dbReference type="CDD" id="cd03785">
    <property type="entry name" value="GT28_MurG"/>
    <property type="match status" value="1"/>
</dbReference>
<name>A0A3A9KU59_MORCA</name>
<evidence type="ECO:0000256" key="10">
    <source>
        <dbReference type="HAMAP-Rule" id="MF_00033"/>
    </source>
</evidence>
<dbReference type="RefSeq" id="WP_003656452.1">
    <property type="nucleotide sequence ID" value="NZ_CP007669.1"/>
</dbReference>
<dbReference type="KEGG" id="mcat:MC25239_00304"/>
<evidence type="ECO:0000256" key="7">
    <source>
        <dbReference type="ARBA" id="ARBA00023136"/>
    </source>
</evidence>
<evidence type="ECO:0000256" key="9">
    <source>
        <dbReference type="ARBA" id="ARBA00023316"/>
    </source>
</evidence>
<comment type="pathway">
    <text evidence="10">Cell wall biogenesis; peptidoglycan biosynthesis.</text>
</comment>
<dbReference type="HAMAP" id="MF_00033">
    <property type="entry name" value="MurG"/>
    <property type="match status" value="1"/>
</dbReference>
<comment type="subcellular location">
    <subcellularLocation>
        <location evidence="10">Cell membrane</location>
        <topology evidence="10">Peripheral membrane protein</topology>
        <orientation evidence="10">Cytoplasmic side</orientation>
    </subcellularLocation>
</comment>
<proteinExistence type="inferred from homology"/>
<dbReference type="GO" id="GO:0051301">
    <property type="term" value="P:cell division"/>
    <property type="evidence" value="ECO:0007669"/>
    <property type="project" value="UniProtKB-KW"/>
</dbReference>
<protein>
    <recommendedName>
        <fullName evidence="10">UDP-N-acetylglucosamine--N-acetylmuramyl-(pentapeptide) pyrophosphoryl-undecaprenol N-acetylglucosamine transferase</fullName>
        <ecNumber evidence="10">2.4.1.227</ecNumber>
    </recommendedName>
    <alternativeName>
        <fullName evidence="10">Undecaprenyl-PP-MurNAc-pentapeptide-UDPGlcNAc GlcNAc transferase</fullName>
    </alternativeName>
</protein>
<feature type="binding site" evidence="10">
    <location>
        <position position="194"/>
    </location>
    <ligand>
        <name>UDP-N-acetyl-alpha-D-glucosamine</name>
        <dbReference type="ChEBI" id="CHEBI:57705"/>
    </ligand>
</feature>
<evidence type="ECO:0000259" key="12">
    <source>
        <dbReference type="Pfam" id="PF04101"/>
    </source>
</evidence>
<dbReference type="EMBL" id="CP034662">
    <property type="protein sequence ID" value="AZQ92883.1"/>
    <property type="molecule type" value="Genomic_DNA"/>
</dbReference>
<dbReference type="OMA" id="AADMMLC"/>
<evidence type="ECO:0000313" key="14">
    <source>
        <dbReference type="Proteomes" id="UP000280228"/>
    </source>
</evidence>
<gene>
    <name evidence="10 13" type="primary">murG</name>
    <name evidence="13" type="ORF">EJK53_0297</name>
</gene>
<dbReference type="EC" id="2.4.1.227" evidence="10"/>
<comment type="catalytic activity">
    <reaction evidence="10">
        <text>di-trans,octa-cis-undecaprenyl diphospho-N-acetyl-alpha-D-muramoyl-L-alanyl-D-glutamyl-meso-2,6-diaminopimeloyl-D-alanyl-D-alanine + UDP-N-acetyl-alpha-D-glucosamine = di-trans,octa-cis-undecaprenyl diphospho-[N-acetyl-alpha-D-glucosaminyl-(1-&gt;4)]-N-acetyl-alpha-D-muramoyl-L-alanyl-D-glutamyl-meso-2,6-diaminopimeloyl-D-alanyl-D-alanine + UDP + H(+)</text>
        <dbReference type="Rhea" id="RHEA:31227"/>
        <dbReference type="ChEBI" id="CHEBI:15378"/>
        <dbReference type="ChEBI" id="CHEBI:57705"/>
        <dbReference type="ChEBI" id="CHEBI:58223"/>
        <dbReference type="ChEBI" id="CHEBI:61387"/>
        <dbReference type="ChEBI" id="CHEBI:61388"/>
        <dbReference type="EC" id="2.4.1.227"/>
    </reaction>
</comment>
<keyword evidence="1 10" id="KW-1003">Cell membrane</keyword>
<keyword evidence="3 10" id="KW-0328">Glycosyltransferase</keyword>
<keyword evidence="4 10" id="KW-0808">Transferase</keyword>
<dbReference type="GO" id="GO:0008360">
    <property type="term" value="P:regulation of cell shape"/>
    <property type="evidence" value="ECO:0007669"/>
    <property type="project" value="UniProtKB-KW"/>
</dbReference>
<dbReference type="SUPFAM" id="SSF53756">
    <property type="entry name" value="UDP-Glycosyltransferase/glycogen phosphorylase"/>
    <property type="match status" value="1"/>
</dbReference>
<evidence type="ECO:0000256" key="3">
    <source>
        <dbReference type="ARBA" id="ARBA00022676"/>
    </source>
</evidence>
<keyword evidence="6 10" id="KW-0573">Peptidoglycan synthesis</keyword>
<feature type="domain" description="Glycosyltransferase family 28 N-terminal" evidence="11">
    <location>
        <begin position="7"/>
        <end position="144"/>
    </location>
</feature>
<dbReference type="GO" id="GO:0005975">
    <property type="term" value="P:carbohydrate metabolic process"/>
    <property type="evidence" value="ECO:0007669"/>
    <property type="project" value="InterPro"/>
</dbReference>
<evidence type="ECO:0000256" key="1">
    <source>
        <dbReference type="ARBA" id="ARBA00022475"/>
    </source>
</evidence>
<dbReference type="PANTHER" id="PTHR21015:SF22">
    <property type="entry name" value="GLYCOSYLTRANSFERASE"/>
    <property type="match status" value="1"/>
</dbReference>
<feature type="binding site" evidence="10">
    <location>
        <position position="166"/>
    </location>
    <ligand>
        <name>UDP-N-acetyl-alpha-D-glucosamine</name>
        <dbReference type="ChEBI" id="CHEBI:57705"/>
    </ligand>
</feature>
<dbReference type="Proteomes" id="UP000280228">
    <property type="component" value="Chromosome"/>
</dbReference>
<evidence type="ECO:0000256" key="4">
    <source>
        <dbReference type="ARBA" id="ARBA00022679"/>
    </source>
</evidence>
<comment type="function">
    <text evidence="10">Cell wall formation. Catalyzes the transfer of a GlcNAc subunit on undecaprenyl-pyrophosphoryl-MurNAc-pentapeptide (lipid intermediate I) to form undecaprenyl-pyrophosphoryl-MurNAc-(pentapeptide)GlcNAc (lipid intermediate II).</text>
</comment>
<dbReference type="PANTHER" id="PTHR21015">
    <property type="entry name" value="UDP-N-ACETYLGLUCOSAMINE--N-ACETYLMURAMYL-(PENTAPEPTIDE) PYROPHOSPHORYL-UNDECAPRENOL N-ACETYLGLUCOSAMINE TRANSFERASE 1"/>
    <property type="match status" value="1"/>
</dbReference>
<accession>A0A3A9KU59</accession>
<evidence type="ECO:0000256" key="6">
    <source>
        <dbReference type="ARBA" id="ARBA00022984"/>
    </source>
</evidence>
<dbReference type="InterPro" id="IPR006009">
    <property type="entry name" value="GlcNAc_MurG"/>
</dbReference>
<dbReference type="Gene3D" id="3.40.50.2000">
    <property type="entry name" value="Glycogen Phosphorylase B"/>
    <property type="match status" value="2"/>
</dbReference>
<keyword evidence="5 10" id="KW-0133">Cell shape</keyword>
<dbReference type="AlphaFoldDB" id="A0A3A9KU59"/>
<organism evidence="13 14">
    <name type="scientific">Moraxella catarrhalis</name>
    <name type="common">Branhamella catarrhalis</name>
    <dbReference type="NCBI Taxonomy" id="480"/>
    <lineage>
        <taxon>Bacteria</taxon>
        <taxon>Pseudomonadati</taxon>
        <taxon>Pseudomonadota</taxon>
        <taxon>Gammaproteobacteria</taxon>
        <taxon>Moraxellales</taxon>
        <taxon>Moraxellaceae</taxon>
        <taxon>Moraxella</taxon>
    </lineage>
</organism>
<feature type="binding site" evidence="10">
    <location>
        <begin position="270"/>
        <end position="275"/>
    </location>
    <ligand>
        <name>UDP-N-acetyl-alpha-D-glucosamine</name>
        <dbReference type="ChEBI" id="CHEBI:57705"/>
    </ligand>
</feature>
<keyword evidence="7 10" id="KW-0472">Membrane</keyword>
<keyword evidence="2 10" id="KW-0132">Cell division</keyword>
<evidence type="ECO:0000313" key="13">
    <source>
        <dbReference type="EMBL" id="AZQ92883.1"/>
    </source>
</evidence>
<evidence type="ECO:0000256" key="8">
    <source>
        <dbReference type="ARBA" id="ARBA00023306"/>
    </source>
</evidence>
<feature type="binding site" evidence="10">
    <location>
        <position position="296"/>
    </location>
    <ligand>
        <name>UDP-N-acetyl-alpha-D-glucosamine</name>
        <dbReference type="ChEBI" id="CHEBI:57705"/>
    </ligand>
</feature>
<dbReference type="GO" id="GO:0071555">
    <property type="term" value="P:cell wall organization"/>
    <property type="evidence" value="ECO:0007669"/>
    <property type="project" value="UniProtKB-KW"/>
</dbReference>
<keyword evidence="9 10" id="KW-0961">Cell wall biogenesis/degradation</keyword>
<feature type="binding site" evidence="10">
    <location>
        <position position="126"/>
    </location>
    <ligand>
        <name>UDP-N-acetyl-alpha-D-glucosamine</name>
        <dbReference type="ChEBI" id="CHEBI:57705"/>
    </ligand>
</feature>
<evidence type="ECO:0000256" key="5">
    <source>
        <dbReference type="ARBA" id="ARBA00022960"/>
    </source>
</evidence>
<feature type="domain" description="Glycosyl transferase family 28 C-terminal" evidence="12">
    <location>
        <begin position="188"/>
        <end position="351"/>
    </location>
</feature>
<dbReference type="GO" id="GO:0005886">
    <property type="term" value="C:plasma membrane"/>
    <property type="evidence" value="ECO:0007669"/>
    <property type="project" value="UniProtKB-SubCell"/>
</dbReference>
<evidence type="ECO:0000256" key="2">
    <source>
        <dbReference type="ARBA" id="ARBA00022618"/>
    </source>
</evidence>
<keyword evidence="8 10" id="KW-0131">Cell cycle</keyword>
<dbReference type="GO" id="GO:0009252">
    <property type="term" value="P:peptidoglycan biosynthetic process"/>
    <property type="evidence" value="ECO:0007669"/>
    <property type="project" value="UniProtKB-UniRule"/>
</dbReference>
<dbReference type="InterPro" id="IPR007235">
    <property type="entry name" value="Glyco_trans_28_C"/>
</dbReference>